<dbReference type="Pfam" id="PF13521">
    <property type="entry name" value="AAA_28"/>
    <property type="match status" value="1"/>
</dbReference>
<dbReference type="InterPro" id="IPR052735">
    <property type="entry name" value="NAD_biosynth-regulator"/>
</dbReference>
<dbReference type="Gene3D" id="3.40.50.300">
    <property type="entry name" value="P-loop containing nucleotide triphosphate hydrolases"/>
    <property type="match status" value="1"/>
</dbReference>
<gene>
    <name evidence="2" type="ORF">RB653_006688</name>
</gene>
<dbReference type="AlphaFoldDB" id="A0AAN7YWI2"/>
<sequence>MGTKKICIIGGESTYKTTLSKNLSNYFNYPWIEEYAISYFKNRDFDKNPFCESDFIKVAIGQLDLEKKSIDENKNSSLIICDTCPLVTLLWSDKLIGYYSNELLKIVRESKYDLYLFLDYKTKWVDDELRLIPEEKEREIFQSKLIEKCKDLEIKYHLLDGSYVDRERRAIKIIQDFTETILK</sequence>
<dbReference type="InterPro" id="IPR027417">
    <property type="entry name" value="P-loop_NTPase"/>
</dbReference>
<dbReference type="InterPro" id="IPR038727">
    <property type="entry name" value="NadR/Ttd14_AAA_dom"/>
</dbReference>
<organism evidence="2 3">
    <name type="scientific">Dictyostelium firmibasis</name>
    <dbReference type="NCBI Taxonomy" id="79012"/>
    <lineage>
        <taxon>Eukaryota</taxon>
        <taxon>Amoebozoa</taxon>
        <taxon>Evosea</taxon>
        <taxon>Eumycetozoa</taxon>
        <taxon>Dictyostelia</taxon>
        <taxon>Dictyosteliales</taxon>
        <taxon>Dictyosteliaceae</taxon>
        <taxon>Dictyostelium</taxon>
    </lineage>
</organism>
<evidence type="ECO:0000313" key="3">
    <source>
        <dbReference type="Proteomes" id="UP001344447"/>
    </source>
</evidence>
<evidence type="ECO:0000259" key="1">
    <source>
        <dbReference type="Pfam" id="PF13521"/>
    </source>
</evidence>
<name>A0AAN7YWI2_9MYCE</name>
<dbReference type="PANTHER" id="PTHR37512:SF1">
    <property type="entry name" value="NADR_TTD14 AAA DOMAIN-CONTAINING PROTEIN"/>
    <property type="match status" value="1"/>
</dbReference>
<evidence type="ECO:0000313" key="2">
    <source>
        <dbReference type="EMBL" id="KAK5575555.1"/>
    </source>
</evidence>
<accession>A0AAN7YWI2</accession>
<dbReference type="PANTHER" id="PTHR37512">
    <property type="entry name" value="TRIFUNCTIONAL NAD BIOSYNTHESIS/REGULATOR PROTEIN NADR"/>
    <property type="match status" value="1"/>
</dbReference>
<dbReference type="EMBL" id="JAVFKY010000005">
    <property type="protein sequence ID" value="KAK5575555.1"/>
    <property type="molecule type" value="Genomic_DNA"/>
</dbReference>
<feature type="domain" description="NadR/Ttd14 AAA" evidence="1">
    <location>
        <begin position="5"/>
        <end position="166"/>
    </location>
</feature>
<protein>
    <recommendedName>
        <fullName evidence="1">NadR/Ttd14 AAA domain-containing protein</fullName>
    </recommendedName>
</protein>
<proteinExistence type="predicted"/>
<comment type="caution">
    <text evidence="2">The sequence shown here is derived from an EMBL/GenBank/DDBJ whole genome shotgun (WGS) entry which is preliminary data.</text>
</comment>
<dbReference type="SUPFAM" id="SSF52540">
    <property type="entry name" value="P-loop containing nucleoside triphosphate hydrolases"/>
    <property type="match status" value="1"/>
</dbReference>
<reference evidence="2 3" key="1">
    <citation type="submission" date="2023-11" db="EMBL/GenBank/DDBJ databases">
        <title>Dfirmibasis_genome.</title>
        <authorList>
            <person name="Edelbroek B."/>
            <person name="Kjellin J."/>
            <person name="Jerlstrom-Hultqvist J."/>
            <person name="Soderbom F."/>
        </authorList>
    </citation>
    <scope>NUCLEOTIDE SEQUENCE [LARGE SCALE GENOMIC DNA]</scope>
    <source>
        <strain evidence="2 3">TNS-C-14</strain>
    </source>
</reference>
<keyword evidence="3" id="KW-1185">Reference proteome</keyword>
<dbReference type="Proteomes" id="UP001344447">
    <property type="component" value="Unassembled WGS sequence"/>
</dbReference>